<dbReference type="HOGENOM" id="CLU_1628066_0_0_1"/>
<evidence type="ECO:0000256" key="1">
    <source>
        <dbReference type="SAM" id="MobiDB-lite"/>
    </source>
</evidence>
<dbReference type="RefSeq" id="XP_001595653.1">
    <property type="nucleotide sequence ID" value="XM_001595603.1"/>
</dbReference>
<dbReference type="KEGG" id="ssl:SS1G_03742"/>
<sequence>MYTPSHSSTQKTPIQTVKCMDSSNLSYQEKYHQNRNFSYTCIRVNDVPLDESITSKHGNFVKQAIIPQCLSYVMFMDKTTLICTIVVATCTGVKTGRGGISNVGVKDEHEHGALLRDNRDRDSEEGDDEMNGWSGNALLLRGLGGIVRVRLRVRVGLRCEELL</sequence>
<dbReference type="AlphaFoldDB" id="A7EEK2"/>
<dbReference type="EMBL" id="CH476624">
    <property type="protein sequence ID" value="EDO01268.1"/>
    <property type="molecule type" value="Genomic_DNA"/>
</dbReference>
<evidence type="ECO:0000313" key="2">
    <source>
        <dbReference type="EMBL" id="EDO01268.1"/>
    </source>
</evidence>
<dbReference type="Proteomes" id="UP000001312">
    <property type="component" value="Unassembled WGS sequence"/>
</dbReference>
<proteinExistence type="predicted"/>
<accession>A7EEK2</accession>
<gene>
    <name evidence="2" type="ORF">SS1G_03742</name>
</gene>
<name>A7EEK2_SCLS1</name>
<dbReference type="GeneID" id="5491470"/>
<organism evidence="2 3">
    <name type="scientific">Sclerotinia sclerotiorum (strain ATCC 18683 / 1980 / Ss-1)</name>
    <name type="common">White mold</name>
    <name type="synonym">Whetzelinia sclerotiorum</name>
    <dbReference type="NCBI Taxonomy" id="665079"/>
    <lineage>
        <taxon>Eukaryota</taxon>
        <taxon>Fungi</taxon>
        <taxon>Dikarya</taxon>
        <taxon>Ascomycota</taxon>
        <taxon>Pezizomycotina</taxon>
        <taxon>Leotiomycetes</taxon>
        <taxon>Helotiales</taxon>
        <taxon>Sclerotiniaceae</taxon>
        <taxon>Sclerotinia</taxon>
    </lineage>
</organism>
<protein>
    <submittedName>
        <fullName evidence="2">Uncharacterized protein</fullName>
    </submittedName>
</protein>
<evidence type="ECO:0000313" key="3">
    <source>
        <dbReference type="Proteomes" id="UP000001312"/>
    </source>
</evidence>
<feature type="region of interest" description="Disordered" evidence="1">
    <location>
        <begin position="111"/>
        <end position="130"/>
    </location>
</feature>
<reference evidence="3" key="1">
    <citation type="journal article" date="2011" name="PLoS Genet.">
        <title>Genomic analysis of the necrotrophic fungal pathogens Sclerotinia sclerotiorum and Botrytis cinerea.</title>
        <authorList>
            <person name="Amselem J."/>
            <person name="Cuomo C.A."/>
            <person name="van Kan J.A."/>
            <person name="Viaud M."/>
            <person name="Benito E.P."/>
            <person name="Couloux A."/>
            <person name="Coutinho P.M."/>
            <person name="de Vries R.P."/>
            <person name="Dyer P.S."/>
            <person name="Fillinger S."/>
            <person name="Fournier E."/>
            <person name="Gout L."/>
            <person name="Hahn M."/>
            <person name="Kohn L."/>
            <person name="Lapalu N."/>
            <person name="Plummer K.M."/>
            <person name="Pradier J.M."/>
            <person name="Quevillon E."/>
            <person name="Sharon A."/>
            <person name="Simon A."/>
            <person name="ten Have A."/>
            <person name="Tudzynski B."/>
            <person name="Tudzynski P."/>
            <person name="Wincker P."/>
            <person name="Andrew M."/>
            <person name="Anthouard V."/>
            <person name="Beever R.E."/>
            <person name="Beffa R."/>
            <person name="Benoit I."/>
            <person name="Bouzid O."/>
            <person name="Brault B."/>
            <person name="Chen Z."/>
            <person name="Choquer M."/>
            <person name="Collemare J."/>
            <person name="Cotton P."/>
            <person name="Danchin E.G."/>
            <person name="Da Silva C."/>
            <person name="Gautier A."/>
            <person name="Giraud C."/>
            <person name="Giraud T."/>
            <person name="Gonzalez C."/>
            <person name="Grossetete S."/>
            <person name="Guldener U."/>
            <person name="Henrissat B."/>
            <person name="Howlett B.J."/>
            <person name="Kodira C."/>
            <person name="Kretschmer M."/>
            <person name="Lappartient A."/>
            <person name="Leroch M."/>
            <person name="Levis C."/>
            <person name="Mauceli E."/>
            <person name="Neuveglise C."/>
            <person name="Oeser B."/>
            <person name="Pearson M."/>
            <person name="Poulain J."/>
            <person name="Poussereau N."/>
            <person name="Quesneville H."/>
            <person name="Rascle C."/>
            <person name="Schumacher J."/>
            <person name="Segurens B."/>
            <person name="Sexton A."/>
            <person name="Silva E."/>
            <person name="Sirven C."/>
            <person name="Soanes D.M."/>
            <person name="Talbot N.J."/>
            <person name="Templeton M."/>
            <person name="Yandava C."/>
            <person name="Yarden O."/>
            <person name="Zeng Q."/>
            <person name="Rollins J.A."/>
            <person name="Lebrun M.H."/>
            <person name="Dickman M."/>
        </authorList>
    </citation>
    <scope>NUCLEOTIDE SEQUENCE [LARGE SCALE GENOMIC DNA]</scope>
    <source>
        <strain evidence="3">ATCC 18683 / 1980 / Ss-1</strain>
    </source>
</reference>
<feature type="compositionally biased region" description="Basic and acidic residues" evidence="1">
    <location>
        <begin position="111"/>
        <end position="122"/>
    </location>
</feature>
<keyword evidence="3" id="KW-1185">Reference proteome</keyword>
<dbReference type="InParanoid" id="A7EEK2"/>